<organism evidence="1 2">
    <name type="scientific">Pelotomaculum propionicicum</name>
    <dbReference type="NCBI Taxonomy" id="258475"/>
    <lineage>
        <taxon>Bacteria</taxon>
        <taxon>Bacillati</taxon>
        <taxon>Bacillota</taxon>
        <taxon>Clostridia</taxon>
        <taxon>Eubacteriales</taxon>
        <taxon>Desulfotomaculaceae</taxon>
        <taxon>Pelotomaculum</taxon>
    </lineage>
</organism>
<sequence length="374" mass="43080">MNALIRQNSDFLFGFEAVMTNPNGDPDQENRPRMDYEMATALVSDARRKRDCRDFLKRKGYRIFVDTFEDDKVPMDQMFEIVVGEWLSDESKIAQLFKDAPVLEEKWNQAMNEKKLKQVFNDEKWKQFSNISGGYRDKYFFILKDSKAKKIKEFVDFNNLFLTGIIKDSLIDIRLFGSAMAVGGVTRTYTGPVQITWGYSLHPVELVKSSTITSIMNEGNSTFGKKHKLHYALIAHYGTINKYAASLTGMTEEDRGIFRKALVQGMMSNQTDSKQGQTPLFYIEVQYKTGFDGYLGDLRRFCDIAWREDKPIRNIQDVTVDFSPMTRVIDELKSKGYVEKVTGWLHPMSDLSSLQNLPVFDEEVDLWAAVPARQ</sequence>
<dbReference type="EMBL" id="QFFZ01000003">
    <property type="protein sequence ID" value="TEB13235.1"/>
    <property type="molecule type" value="Genomic_DNA"/>
</dbReference>
<proteinExistence type="predicted"/>
<dbReference type="NCBIfam" id="TIGR01595">
    <property type="entry name" value="cas_CT1132"/>
    <property type="match status" value="1"/>
</dbReference>
<dbReference type="RefSeq" id="WP_243119696.1">
    <property type="nucleotide sequence ID" value="NZ_QFFZ01000003.1"/>
</dbReference>
<dbReference type="InterPro" id="IPR006482">
    <property type="entry name" value="Cas7_Csh2/Csh2"/>
</dbReference>
<comment type="caution">
    <text evidence="1">The sequence shown here is derived from an EMBL/GenBank/DDBJ whole genome shotgun (WGS) entry which is preliminary data.</text>
</comment>
<dbReference type="Pfam" id="PF05107">
    <property type="entry name" value="Cas_Cas7"/>
    <property type="match status" value="1"/>
</dbReference>
<dbReference type="Proteomes" id="UP000297597">
    <property type="component" value="Unassembled WGS sequence"/>
</dbReference>
<dbReference type="AlphaFoldDB" id="A0A4Y7RW72"/>
<evidence type="ECO:0000313" key="1">
    <source>
        <dbReference type="EMBL" id="TEB13235.1"/>
    </source>
</evidence>
<evidence type="ECO:0000313" key="2">
    <source>
        <dbReference type="Proteomes" id="UP000297597"/>
    </source>
</evidence>
<accession>A0A4Y7RW72</accession>
<name>A0A4Y7RW72_9FIRM</name>
<evidence type="ECO:0008006" key="3">
    <source>
        <dbReference type="Google" id="ProtNLM"/>
    </source>
</evidence>
<dbReference type="GO" id="GO:0043571">
    <property type="term" value="P:maintenance of CRISPR repeat elements"/>
    <property type="evidence" value="ECO:0007669"/>
    <property type="project" value="InterPro"/>
</dbReference>
<gene>
    <name evidence="1" type="ORF">Pmgp_00531</name>
</gene>
<protein>
    <recommendedName>
        <fullName evidence="3">CRISPR-associated protein</fullName>
    </recommendedName>
</protein>
<keyword evidence="2" id="KW-1185">Reference proteome</keyword>
<reference evidence="1 2" key="1">
    <citation type="journal article" date="2018" name="Environ. Microbiol.">
        <title>Novel energy conservation strategies and behaviour of Pelotomaculum schinkii driving syntrophic propionate catabolism.</title>
        <authorList>
            <person name="Hidalgo-Ahumada C.A.P."/>
            <person name="Nobu M.K."/>
            <person name="Narihiro T."/>
            <person name="Tamaki H."/>
            <person name="Liu W.T."/>
            <person name="Kamagata Y."/>
            <person name="Stams A.J.M."/>
            <person name="Imachi H."/>
            <person name="Sousa D.Z."/>
        </authorList>
    </citation>
    <scope>NUCLEOTIDE SEQUENCE [LARGE SCALE GENOMIC DNA]</scope>
    <source>
        <strain evidence="1 2">MGP</strain>
    </source>
</reference>